<dbReference type="EMBL" id="NOXU01000032">
    <property type="protein sequence ID" value="OYQ31799.1"/>
    <property type="molecule type" value="Genomic_DNA"/>
</dbReference>
<accession>A0A255YRG5</accession>
<comment type="caution">
    <text evidence="1">The sequence shown here is derived from an EMBL/GenBank/DDBJ whole genome shotgun (WGS) entry which is preliminary data.</text>
</comment>
<dbReference type="AlphaFoldDB" id="A0A255YRG5"/>
<keyword evidence="2" id="KW-1185">Reference proteome</keyword>
<dbReference type="Proteomes" id="UP000216998">
    <property type="component" value="Unassembled WGS sequence"/>
</dbReference>
<sequence>MSADHHTPLVPANPPAGSPHDFAFLNGHWHVRHRKLKARLVGCDTWLEFAGSCHAWELLEGSGNVDDNRLEDPTGPYRAITLRRLSPLTGLWNIWWFDQRFDAVGVPMQGGFQDGVGTFLADERFDGRCVKVRFIWSAITPVSARWEQAFSADGGESWETNWVMLFERAA</sequence>
<protein>
    <submittedName>
        <fullName evidence="1">DUF1579 domain-containing protein</fullName>
    </submittedName>
</protein>
<gene>
    <name evidence="1" type="ORF">CHU95_19755</name>
</gene>
<proteinExistence type="predicted"/>
<evidence type="ECO:0000313" key="1">
    <source>
        <dbReference type="EMBL" id="OYQ31799.1"/>
    </source>
</evidence>
<reference evidence="1 2" key="1">
    <citation type="submission" date="2017-07" db="EMBL/GenBank/DDBJ databases">
        <title>Niveispirillum cyanobacteriorum sp. nov., isolated from cyanobacterial aggregates in a eutrophic lake.</title>
        <authorList>
            <person name="Cai H."/>
        </authorList>
    </citation>
    <scope>NUCLEOTIDE SEQUENCE [LARGE SCALE GENOMIC DNA]</scope>
    <source>
        <strain evidence="2">TH1-14</strain>
    </source>
</reference>
<evidence type="ECO:0000313" key="2">
    <source>
        <dbReference type="Proteomes" id="UP000216998"/>
    </source>
</evidence>
<organism evidence="1 2">
    <name type="scientific">Niveispirillum lacus</name>
    <dbReference type="NCBI Taxonomy" id="1981099"/>
    <lineage>
        <taxon>Bacteria</taxon>
        <taxon>Pseudomonadati</taxon>
        <taxon>Pseudomonadota</taxon>
        <taxon>Alphaproteobacteria</taxon>
        <taxon>Rhodospirillales</taxon>
        <taxon>Azospirillaceae</taxon>
        <taxon>Niveispirillum</taxon>
    </lineage>
</organism>
<dbReference type="OrthoDB" id="9814791at2"/>
<name>A0A255YRG5_9PROT</name>